<feature type="compositionally biased region" description="Basic and acidic residues" evidence="1">
    <location>
        <begin position="19"/>
        <end position="36"/>
    </location>
</feature>
<evidence type="ECO:0000313" key="3">
    <source>
        <dbReference type="Proteomes" id="UP000076532"/>
    </source>
</evidence>
<evidence type="ECO:0000256" key="1">
    <source>
        <dbReference type="SAM" id="MobiDB-lite"/>
    </source>
</evidence>
<feature type="compositionally biased region" description="Polar residues" evidence="1">
    <location>
        <begin position="1"/>
        <end position="12"/>
    </location>
</feature>
<reference evidence="2 3" key="1">
    <citation type="journal article" date="2016" name="Mol. Biol. Evol.">
        <title>Comparative Genomics of Early-Diverging Mushroom-Forming Fungi Provides Insights into the Origins of Lignocellulose Decay Capabilities.</title>
        <authorList>
            <person name="Nagy L.G."/>
            <person name="Riley R."/>
            <person name="Tritt A."/>
            <person name="Adam C."/>
            <person name="Daum C."/>
            <person name="Floudas D."/>
            <person name="Sun H."/>
            <person name="Yadav J.S."/>
            <person name="Pangilinan J."/>
            <person name="Larsson K.H."/>
            <person name="Matsuura K."/>
            <person name="Barry K."/>
            <person name="Labutti K."/>
            <person name="Kuo R."/>
            <person name="Ohm R.A."/>
            <person name="Bhattacharya S.S."/>
            <person name="Shirouzu T."/>
            <person name="Yoshinaga Y."/>
            <person name="Martin F.M."/>
            <person name="Grigoriev I.V."/>
            <person name="Hibbett D.S."/>
        </authorList>
    </citation>
    <scope>NUCLEOTIDE SEQUENCE [LARGE SCALE GENOMIC DNA]</scope>
    <source>
        <strain evidence="2 3">CBS 109695</strain>
    </source>
</reference>
<accession>A0A165XVX6</accession>
<dbReference type="Proteomes" id="UP000076532">
    <property type="component" value="Unassembled WGS sequence"/>
</dbReference>
<sequence>MSTSTPPSNGTLTVIPVQRSEDPRPEGPRSEDPHLDTRALLPTKGQIIVRGPGVLARMGFNKLGEVLESVVTKCARAMRLGPECAATEVILFLGTGESRVRKLDELYHWQQGFKNTSKPYHPNPNPPDSIKKLQELCKTLIKYTYGCPPETRLLAFKRIVMLTTRFIGLRCIFVDSLVLKMRVTSLDQSALSRLWGGSASDGGSELDFFLKFAVYCITTSDGITLAVEECPPSHLGRSHLIQCVSENLIQSISSTDAKELSKLAATRYLGGILELATFWSQKINDGQLLQKGSVCAMHPPETIRQDRHSLSDGICNIGFILLEDLDMNGKDRVTPEDLIPFDTEGIRLLLDVYWRHISQALRFLEEGEPRTEESLRLVAQLCNLLQG</sequence>
<feature type="region of interest" description="Disordered" evidence="1">
    <location>
        <begin position="1"/>
        <end position="36"/>
    </location>
</feature>
<organism evidence="2 3">
    <name type="scientific">Athelia psychrophila</name>
    <dbReference type="NCBI Taxonomy" id="1759441"/>
    <lineage>
        <taxon>Eukaryota</taxon>
        <taxon>Fungi</taxon>
        <taxon>Dikarya</taxon>
        <taxon>Basidiomycota</taxon>
        <taxon>Agaricomycotina</taxon>
        <taxon>Agaricomycetes</taxon>
        <taxon>Agaricomycetidae</taxon>
        <taxon>Atheliales</taxon>
        <taxon>Atheliaceae</taxon>
        <taxon>Athelia</taxon>
    </lineage>
</organism>
<gene>
    <name evidence="2" type="ORF">FIBSPDRAFT_249854</name>
</gene>
<dbReference type="STRING" id="436010.A0A165XVX6"/>
<proteinExistence type="predicted"/>
<keyword evidence="3" id="KW-1185">Reference proteome</keyword>
<dbReference type="AlphaFoldDB" id="A0A165XVX6"/>
<protein>
    <submittedName>
        <fullName evidence="2">Uncharacterized protein</fullName>
    </submittedName>
</protein>
<name>A0A165XVX6_9AGAM</name>
<evidence type="ECO:0000313" key="2">
    <source>
        <dbReference type="EMBL" id="KZP08952.1"/>
    </source>
</evidence>
<dbReference type="OrthoDB" id="3066495at2759"/>
<dbReference type="EMBL" id="KV417710">
    <property type="protein sequence ID" value="KZP08952.1"/>
    <property type="molecule type" value="Genomic_DNA"/>
</dbReference>